<accession>A0A9N9Q4X8</accession>
<comment type="caution">
    <text evidence="1">The sequence shown here is derived from an EMBL/GenBank/DDBJ whole genome shotgun (WGS) entry which is preliminary data.</text>
</comment>
<protein>
    <submittedName>
        <fullName evidence="1">Uncharacterized protein</fullName>
    </submittedName>
</protein>
<reference evidence="1" key="1">
    <citation type="submission" date="2021-07" db="EMBL/GenBank/DDBJ databases">
        <authorList>
            <person name="Durling M."/>
        </authorList>
    </citation>
    <scope>NUCLEOTIDE SEQUENCE</scope>
</reference>
<keyword evidence="2" id="KW-1185">Reference proteome</keyword>
<dbReference type="AlphaFoldDB" id="A0A9N9Q4X8"/>
<sequence>MPSFNNPPMPRNHTVTMDLGYDEDSSILIVFRTSIETLVAIRLVGPAGQILEQPPHELFFAGNNLPQVCFDIQHDHLAIELTRNISEYHLIQLFESARDFILNNHKSLIGSAPQILAVQQFVNFPWVYHIDWELRYNLNEDIYKLPLSFLYGQMKSDLTRTLQNYLDGESDGNWLIRRIAFDPQE</sequence>
<name>A0A9N9Q4X8_9HELO</name>
<evidence type="ECO:0000313" key="2">
    <source>
        <dbReference type="Proteomes" id="UP000701801"/>
    </source>
</evidence>
<dbReference type="EMBL" id="CAJVRM010000116">
    <property type="protein sequence ID" value="CAG8974852.1"/>
    <property type="molecule type" value="Genomic_DNA"/>
</dbReference>
<gene>
    <name evidence="1" type="ORF">HYALB_00000467</name>
</gene>
<dbReference type="Proteomes" id="UP000701801">
    <property type="component" value="Unassembled WGS sequence"/>
</dbReference>
<proteinExistence type="predicted"/>
<evidence type="ECO:0000313" key="1">
    <source>
        <dbReference type="EMBL" id="CAG8974852.1"/>
    </source>
</evidence>
<organism evidence="1 2">
    <name type="scientific">Hymenoscyphus albidus</name>
    <dbReference type="NCBI Taxonomy" id="595503"/>
    <lineage>
        <taxon>Eukaryota</taxon>
        <taxon>Fungi</taxon>
        <taxon>Dikarya</taxon>
        <taxon>Ascomycota</taxon>
        <taxon>Pezizomycotina</taxon>
        <taxon>Leotiomycetes</taxon>
        <taxon>Helotiales</taxon>
        <taxon>Helotiaceae</taxon>
        <taxon>Hymenoscyphus</taxon>
    </lineage>
</organism>